<dbReference type="GO" id="GO:0032259">
    <property type="term" value="P:methylation"/>
    <property type="evidence" value="ECO:0007669"/>
    <property type="project" value="UniProtKB-KW"/>
</dbReference>
<dbReference type="Proteomes" id="UP000265848">
    <property type="component" value="Unassembled WGS sequence"/>
</dbReference>
<organism evidence="1 2">
    <name type="scientific">Pseudooceanicola sediminis</name>
    <dbReference type="NCBI Taxonomy" id="2211117"/>
    <lineage>
        <taxon>Bacteria</taxon>
        <taxon>Pseudomonadati</taxon>
        <taxon>Pseudomonadota</taxon>
        <taxon>Alphaproteobacteria</taxon>
        <taxon>Rhodobacterales</taxon>
        <taxon>Paracoccaceae</taxon>
        <taxon>Pseudooceanicola</taxon>
    </lineage>
</organism>
<gene>
    <name evidence="1" type="ORF">DL237_15560</name>
</gene>
<dbReference type="Gene3D" id="3.40.50.150">
    <property type="entry name" value="Vaccinia Virus protein VP39"/>
    <property type="match status" value="1"/>
</dbReference>
<reference evidence="1 2" key="1">
    <citation type="submission" date="2018-08" db="EMBL/GenBank/DDBJ databases">
        <title>Pseudooceanicola sediminis CY03 in the family Rhodobacteracea.</title>
        <authorList>
            <person name="Zhang Y.-J."/>
        </authorList>
    </citation>
    <scope>NUCLEOTIDE SEQUENCE [LARGE SCALE GENOMIC DNA]</scope>
    <source>
        <strain evidence="1 2">CY03</strain>
    </source>
</reference>
<accession>A0A399J1M2</accession>
<dbReference type="GO" id="GO:0009312">
    <property type="term" value="P:oligosaccharide biosynthetic process"/>
    <property type="evidence" value="ECO:0007669"/>
    <property type="project" value="InterPro"/>
</dbReference>
<dbReference type="InterPro" id="IPR008715">
    <property type="entry name" value="SAM-MeTfrase_NodS-like"/>
</dbReference>
<dbReference type="SUPFAM" id="SSF53335">
    <property type="entry name" value="S-adenosyl-L-methionine-dependent methyltransferases"/>
    <property type="match status" value="1"/>
</dbReference>
<dbReference type="AlphaFoldDB" id="A0A399J1M2"/>
<protein>
    <submittedName>
        <fullName evidence="1">Methyltransferase domain-containing protein</fullName>
    </submittedName>
</protein>
<name>A0A399J1M2_9RHOB</name>
<sequence length="187" mass="20469">MSVTASALQAIYANGDDPWHFATSPYEQEKFRATRAALSHDRYEAALELGCGNGALARHLAPLCNSYTGLDAVETALLAAQSALPQGRFIQGFLPCALPTTRFDLIVLSEILYFLDADEITDLARDIEGRWPRAELLCVSYLGNTSHALSGEQSLACFTAAMPTRRFTLLRRTQGYRIDRATGADHA</sequence>
<dbReference type="RefSeq" id="WP_119400005.1">
    <property type="nucleotide sequence ID" value="NZ_QWJJ01000014.1"/>
</dbReference>
<keyword evidence="2" id="KW-1185">Reference proteome</keyword>
<dbReference type="Pfam" id="PF05401">
    <property type="entry name" value="NodS"/>
    <property type="match status" value="1"/>
</dbReference>
<evidence type="ECO:0000313" key="2">
    <source>
        <dbReference type="Proteomes" id="UP000265848"/>
    </source>
</evidence>
<dbReference type="InterPro" id="IPR029063">
    <property type="entry name" value="SAM-dependent_MTases_sf"/>
</dbReference>
<proteinExistence type="predicted"/>
<dbReference type="CDD" id="cd02440">
    <property type="entry name" value="AdoMet_MTases"/>
    <property type="match status" value="1"/>
</dbReference>
<dbReference type="EMBL" id="QWJJ01000014">
    <property type="protein sequence ID" value="RII37812.1"/>
    <property type="molecule type" value="Genomic_DNA"/>
</dbReference>
<keyword evidence="1" id="KW-0808">Transferase</keyword>
<dbReference type="OrthoDB" id="116799at2"/>
<evidence type="ECO:0000313" key="1">
    <source>
        <dbReference type="EMBL" id="RII37812.1"/>
    </source>
</evidence>
<keyword evidence="1" id="KW-0489">Methyltransferase</keyword>
<dbReference type="GO" id="GO:0008757">
    <property type="term" value="F:S-adenosylmethionine-dependent methyltransferase activity"/>
    <property type="evidence" value="ECO:0007669"/>
    <property type="project" value="InterPro"/>
</dbReference>
<comment type="caution">
    <text evidence="1">The sequence shown here is derived from an EMBL/GenBank/DDBJ whole genome shotgun (WGS) entry which is preliminary data.</text>
</comment>